<feature type="transmembrane region" description="Helical" evidence="6">
    <location>
        <begin position="44"/>
        <end position="68"/>
    </location>
</feature>
<dbReference type="Pfam" id="PF00892">
    <property type="entry name" value="EamA"/>
    <property type="match status" value="2"/>
</dbReference>
<keyword evidence="4 6" id="KW-1133">Transmembrane helix</keyword>
<dbReference type="EMBL" id="VCPC01000002">
    <property type="protein sequence ID" value="TMV13720.1"/>
    <property type="molecule type" value="Genomic_DNA"/>
</dbReference>
<proteinExistence type="inferred from homology"/>
<evidence type="ECO:0000256" key="2">
    <source>
        <dbReference type="ARBA" id="ARBA00009853"/>
    </source>
</evidence>
<reference evidence="8 9" key="1">
    <citation type="submission" date="2019-05" db="EMBL/GenBank/DDBJ databases">
        <title>Marivita sp. nov. isolated from sea sediment.</title>
        <authorList>
            <person name="Kim W."/>
        </authorList>
    </citation>
    <scope>NUCLEOTIDE SEQUENCE [LARGE SCALE GENOMIC DNA]</scope>
    <source>
        <strain evidence="8 9">CAU 1492</strain>
    </source>
</reference>
<evidence type="ECO:0000256" key="5">
    <source>
        <dbReference type="ARBA" id="ARBA00023136"/>
    </source>
</evidence>
<accession>A0ABY2XCH8</accession>
<feature type="domain" description="EamA" evidence="7">
    <location>
        <begin position="156"/>
        <end position="285"/>
    </location>
</feature>
<feature type="transmembrane region" description="Helical" evidence="6">
    <location>
        <begin position="187"/>
        <end position="207"/>
    </location>
</feature>
<protein>
    <submittedName>
        <fullName evidence="8">DMT family transporter</fullName>
    </submittedName>
</protein>
<feature type="transmembrane region" description="Helical" evidence="6">
    <location>
        <begin position="244"/>
        <end position="264"/>
    </location>
</feature>
<feature type="transmembrane region" description="Helical" evidence="6">
    <location>
        <begin position="270"/>
        <end position="287"/>
    </location>
</feature>
<evidence type="ECO:0000256" key="4">
    <source>
        <dbReference type="ARBA" id="ARBA00022989"/>
    </source>
</evidence>
<feature type="transmembrane region" description="Helical" evidence="6">
    <location>
        <begin position="18"/>
        <end position="38"/>
    </location>
</feature>
<evidence type="ECO:0000256" key="1">
    <source>
        <dbReference type="ARBA" id="ARBA00004141"/>
    </source>
</evidence>
<organism evidence="8 9">
    <name type="scientific">Arenibacterium halophilum</name>
    <dbReference type="NCBI Taxonomy" id="2583821"/>
    <lineage>
        <taxon>Bacteria</taxon>
        <taxon>Pseudomonadati</taxon>
        <taxon>Pseudomonadota</taxon>
        <taxon>Alphaproteobacteria</taxon>
        <taxon>Rhodobacterales</taxon>
        <taxon>Paracoccaceae</taxon>
        <taxon>Arenibacterium</taxon>
    </lineage>
</organism>
<evidence type="ECO:0000256" key="6">
    <source>
        <dbReference type="SAM" id="Phobius"/>
    </source>
</evidence>
<dbReference type="Proteomes" id="UP001191082">
    <property type="component" value="Unassembled WGS sequence"/>
</dbReference>
<comment type="subcellular location">
    <subcellularLocation>
        <location evidence="1">Membrane</location>
        <topology evidence="1">Multi-pass membrane protein</topology>
    </subcellularLocation>
</comment>
<dbReference type="InterPro" id="IPR037185">
    <property type="entry name" value="EmrE-like"/>
</dbReference>
<evidence type="ECO:0000259" key="7">
    <source>
        <dbReference type="Pfam" id="PF00892"/>
    </source>
</evidence>
<feature type="transmembrane region" description="Helical" evidence="6">
    <location>
        <begin position="157"/>
        <end position="175"/>
    </location>
</feature>
<dbReference type="PANTHER" id="PTHR22911:SF6">
    <property type="entry name" value="SOLUTE CARRIER FAMILY 35 MEMBER G1"/>
    <property type="match status" value="1"/>
</dbReference>
<feature type="transmembrane region" description="Helical" evidence="6">
    <location>
        <begin position="213"/>
        <end position="232"/>
    </location>
</feature>
<feature type="transmembrane region" description="Helical" evidence="6">
    <location>
        <begin position="80"/>
        <end position="99"/>
    </location>
</feature>
<feature type="transmembrane region" description="Helical" evidence="6">
    <location>
        <begin position="132"/>
        <end position="151"/>
    </location>
</feature>
<dbReference type="InterPro" id="IPR000620">
    <property type="entry name" value="EamA_dom"/>
</dbReference>
<evidence type="ECO:0000313" key="9">
    <source>
        <dbReference type="Proteomes" id="UP001191082"/>
    </source>
</evidence>
<evidence type="ECO:0000256" key="3">
    <source>
        <dbReference type="ARBA" id="ARBA00022692"/>
    </source>
</evidence>
<comment type="caution">
    <text evidence="8">The sequence shown here is derived from an EMBL/GenBank/DDBJ whole genome shotgun (WGS) entry which is preliminary data.</text>
</comment>
<keyword evidence="3 6" id="KW-0812">Transmembrane</keyword>
<sequence length="299" mass="32134">MTAARGAWDQQTPAMRGALLMIASTVAFATMHAVVRMVSAELPALQIAFLRNVFGFCFLLPMLVSARFAQLRTKRFPMHALRGAINAVAMLMFFSAIAMTPLAKVTALSFTAPIFAAALGVVLLGETFRIHRFAAIFAGFGGMLIVLRPGFAVIETGAILAVVSAALWALAMIVIKLLSRTESSLTIVAWASIFLAVFSAGPAIWVWQWPTLPAWGGLVFIGIIGSIAQLAISQSFREADASAVLPFDFLKLIWTALLGAWLFGEIPDRYTLIGAGVIFGASLFIAGRERNTARIQAKL</sequence>
<feature type="transmembrane region" description="Helical" evidence="6">
    <location>
        <begin position="105"/>
        <end position="125"/>
    </location>
</feature>
<gene>
    <name evidence="8" type="ORF">FGK64_09020</name>
</gene>
<comment type="similarity">
    <text evidence="2">Belongs to the drug/metabolite transporter (DMT) superfamily. 10 TMS drug/metabolite exporter (DME) (TC 2.A.7.3) family.</text>
</comment>
<dbReference type="PANTHER" id="PTHR22911">
    <property type="entry name" value="ACYL-MALONYL CONDENSING ENZYME-RELATED"/>
    <property type="match status" value="1"/>
</dbReference>
<dbReference type="SUPFAM" id="SSF103481">
    <property type="entry name" value="Multidrug resistance efflux transporter EmrE"/>
    <property type="match status" value="2"/>
</dbReference>
<feature type="domain" description="EamA" evidence="7">
    <location>
        <begin position="16"/>
        <end position="147"/>
    </location>
</feature>
<evidence type="ECO:0000313" key="8">
    <source>
        <dbReference type="EMBL" id="TMV13720.1"/>
    </source>
</evidence>
<keyword evidence="9" id="KW-1185">Reference proteome</keyword>
<keyword evidence="5 6" id="KW-0472">Membrane</keyword>
<name>A0ABY2XCH8_9RHOB</name>